<comment type="caution">
    <text evidence="2">The sequence shown here is derived from an EMBL/GenBank/DDBJ whole genome shotgun (WGS) entry which is preliminary data.</text>
</comment>
<protein>
    <recommendedName>
        <fullName evidence="4">C2H2-type domain-containing protein</fullName>
    </recommendedName>
</protein>
<accession>A0ABQ5VTM7</accession>
<reference evidence="3" key="1">
    <citation type="journal article" date="2019" name="Int. J. Syst. Evol. Microbiol.">
        <title>The Global Catalogue of Microorganisms (GCM) 10K type strain sequencing project: providing services to taxonomists for standard genome sequencing and annotation.</title>
        <authorList>
            <consortium name="The Broad Institute Genomics Platform"/>
            <consortium name="The Broad Institute Genome Sequencing Center for Infectious Disease"/>
            <person name="Wu L."/>
            <person name="Ma J."/>
        </authorList>
    </citation>
    <scope>NUCLEOTIDE SEQUENCE [LARGE SCALE GENOMIC DNA]</scope>
    <source>
        <strain evidence="3">NBRC 110140</strain>
    </source>
</reference>
<dbReference type="EMBL" id="BSNN01000002">
    <property type="protein sequence ID" value="GLQ34521.1"/>
    <property type="molecule type" value="Genomic_DNA"/>
</dbReference>
<sequence>MAYLKPASLTCPQCGLSGDVQFVVHLGPHSKPDDGPARRSIRRAGPYQKRGQTLICPVDQTQIWPKSNGGDI</sequence>
<evidence type="ECO:0000313" key="3">
    <source>
        <dbReference type="Proteomes" id="UP001156694"/>
    </source>
</evidence>
<name>A0ABQ5VTM7_9RHOB</name>
<evidence type="ECO:0000313" key="2">
    <source>
        <dbReference type="EMBL" id="GLQ34521.1"/>
    </source>
</evidence>
<gene>
    <name evidence="2" type="ORF">GCM10007939_08040</name>
</gene>
<proteinExistence type="predicted"/>
<organism evidence="2 3">
    <name type="scientific">Amylibacter marinus</name>
    <dbReference type="NCBI Taxonomy" id="1475483"/>
    <lineage>
        <taxon>Bacteria</taxon>
        <taxon>Pseudomonadati</taxon>
        <taxon>Pseudomonadota</taxon>
        <taxon>Alphaproteobacteria</taxon>
        <taxon>Rhodobacterales</taxon>
        <taxon>Paracoccaceae</taxon>
        <taxon>Amylibacter</taxon>
    </lineage>
</organism>
<keyword evidence="3" id="KW-1185">Reference proteome</keyword>
<evidence type="ECO:0008006" key="4">
    <source>
        <dbReference type="Google" id="ProtNLM"/>
    </source>
</evidence>
<evidence type="ECO:0000256" key="1">
    <source>
        <dbReference type="SAM" id="MobiDB-lite"/>
    </source>
</evidence>
<feature type="region of interest" description="Disordered" evidence="1">
    <location>
        <begin position="27"/>
        <end position="49"/>
    </location>
</feature>
<dbReference type="Proteomes" id="UP001156694">
    <property type="component" value="Unassembled WGS sequence"/>
</dbReference>